<protein>
    <submittedName>
        <fullName evidence="2">Secreted protein</fullName>
    </submittedName>
</protein>
<dbReference type="Pfam" id="PF18933">
    <property type="entry name" value="PsbP_2"/>
    <property type="match status" value="1"/>
</dbReference>
<evidence type="ECO:0000256" key="1">
    <source>
        <dbReference type="SAM" id="SignalP"/>
    </source>
</evidence>
<dbReference type="Proteomes" id="UP000031552">
    <property type="component" value="Unassembled WGS sequence"/>
</dbReference>
<feature type="signal peptide" evidence="1">
    <location>
        <begin position="1"/>
        <end position="19"/>
    </location>
</feature>
<sequence length="175" mass="20101">MYPLLMFSFFLILTSFSNAAQLDPLQQIEKTTFESPEKGYSFDYPEDWQKVDIKGFDIVLKSPENQEGQSFANLSVISGPLPPNVDLEVYTRENVTHLVLNNEFIHNFDNGTAEIGGVPSNWISYNRGDDLTKIVQYFFVKDKLAYLITEGAMTVSYNDYKETFDEIIKSFKFTN</sequence>
<dbReference type="SUPFAM" id="SSF55724">
    <property type="entry name" value="Mog1p/PsbP-like"/>
    <property type="match status" value="1"/>
</dbReference>
<keyword evidence="3" id="KW-1185">Reference proteome</keyword>
<dbReference type="OrthoDB" id="673905at2"/>
<accession>A0A090CYI5</accession>
<dbReference type="RefSeq" id="WP_041017079.1">
    <property type="nucleotide sequence ID" value="NZ_CCEJ010000003.1"/>
</dbReference>
<dbReference type="InterPro" id="IPR016123">
    <property type="entry name" value="Mog1/PsbP_a/b/a-sand"/>
</dbReference>
<dbReference type="Gene3D" id="3.40.1000.10">
    <property type="entry name" value="Mog1/PsbP, alpha/beta/alpha sandwich"/>
    <property type="match status" value="1"/>
</dbReference>
<proteinExistence type="predicted"/>
<organism evidence="2 3">
    <name type="scientific">Candidatus Criblamydia sequanensis CRIB-18</name>
    <dbReference type="NCBI Taxonomy" id="1437425"/>
    <lineage>
        <taxon>Bacteria</taxon>
        <taxon>Pseudomonadati</taxon>
        <taxon>Chlamydiota</taxon>
        <taxon>Chlamydiia</taxon>
        <taxon>Parachlamydiales</taxon>
        <taxon>Candidatus Criblamydiaceae</taxon>
        <taxon>Candidatus Criblamydia</taxon>
    </lineage>
</organism>
<dbReference type="AlphaFoldDB" id="A0A090CYI5"/>
<comment type="caution">
    <text evidence="2">The sequence shown here is derived from an EMBL/GenBank/DDBJ whole genome shotgun (WGS) entry which is preliminary data.</text>
</comment>
<gene>
    <name evidence="2" type="ORF">CSEC_0798</name>
</gene>
<feature type="chain" id="PRO_5001853744" evidence="1">
    <location>
        <begin position="20"/>
        <end position="175"/>
    </location>
</feature>
<name>A0A090CYI5_9BACT</name>
<reference evidence="2" key="1">
    <citation type="submission" date="2013-12" db="EMBL/GenBank/DDBJ databases">
        <authorList>
            <person name="Linke B."/>
        </authorList>
    </citation>
    <scope>NUCLEOTIDE SEQUENCE [LARGE SCALE GENOMIC DNA]</scope>
    <source>
        <strain evidence="2">CRIB-18</strain>
    </source>
</reference>
<evidence type="ECO:0000313" key="3">
    <source>
        <dbReference type="Proteomes" id="UP000031552"/>
    </source>
</evidence>
<dbReference type="EMBL" id="CCEJ010000003">
    <property type="protein sequence ID" value="CDR33627.1"/>
    <property type="molecule type" value="Genomic_DNA"/>
</dbReference>
<evidence type="ECO:0000313" key="2">
    <source>
        <dbReference type="EMBL" id="CDR33627.1"/>
    </source>
</evidence>
<reference evidence="2" key="2">
    <citation type="submission" date="2014-09" db="EMBL/GenBank/DDBJ databases">
        <title>Criblamydia sequanensis harbors a mega-plasmid encoding arsenite resistance.</title>
        <authorList>
            <person name="Bertelli C."/>
            <person name="Goesmann A."/>
            <person name="Greub G."/>
        </authorList>
    </citation>
    <scope>NUCLEOTIDE SEQUENCE [LARGE SCALE GENOMIC DNA]</scope>
    <source>
        <strain evidence="2">CRIB-18</strain>
    </source>
</reference>
<dbReference type="STRING" id="1437425.CSEC_0798"/>
<keyword evidence="1" id="KW-0732">Signal</keyword>